<reference evidence="2 3" key="1">
    <citation type="submission" date="2018-08" db="EMBL/GenBank/DDBJ databases">
        <title>Genomic Encyclopedia of Archaeal and Bacterial Type Strains, Phase II (KMG-II): from individual species to whole genera.</title>
        <authorList>
            <person name="Goeker M."/>
        </authorList>
    </citation>
    <scope>NUCLEOTIDE SEQUENCE [LARGE SCALE GENOMIC DNA]</scope>
    <source>
        <strain evidence="2 3">DSM 100880</strain>
    </source>
</reference>
<organism evidence="2 3">
    <name type="scientific">Flavobacterium aquicola</name>
    <dbReference type="NCBI Taxonomy" id="1682742"/>
    <lineage>
        <taxon>Bacteria</taxon>
        <taxon>Pseudomonadati</taxon>
        <taxon>Bacteroidota</taxon>
        <taxon>Flavobacteriia</taxon>
        <taxon>Flavobacteriales</taxon>
        <taxon>Flavobacteriaceae</taxon>
        <taxon>Flavobacterium</taxon>
    </lineage>
</organism>
<proteinExistence type="predicted"/>
<evidence type="ECO:0000259" key="1">
    <source>
        <dbReference type="Pfam" id="PF00535"/>
    </source>
</evidence>
<evidence type="ECO:0000313" key="2">
    <source>
        <dbReference type="EMBL" id="REG98265.1"/>
    </source>
</evidence>
<keyword evidence="2" id="KW-0808">Transferase</keyword>
<dbReference type="PANTHER" id="PTHR22916">
    <property type="entry name" value="GLYCOSYLTRANSFERASE"/>
    <property type="match status" value="1"/>
</dbReference>
<dbReference type="Pfam" id="PF00535">
    <property type="entry name" value="Glycos_transf_2"/>
    <property type="match status" value="1"/>
</dbReference>
<dbReference type="RefSeq" id="WP_170141468.1">
    <property type="nucleotide sequence ID" value="NZ_QUNI01000007.1"/>
</dbReference>
<dbReference type="Proteomes" id="UP000257136">
    <property type="component" value="Unassembled WGS sequence"/>
</dbReference>
<keyword evidence="3" id="KW-1185">Reference proteome</keyword>
<dbReference type="PANTHER" id="PTHR22916:SF3">
    <property type="entry name" value="UDP-GLCNAC:BETAGAL BETA-1,3-N-ACETYLGLUCOSAMINYLTRANSFERASE-LIKE PROTEIN 1"/>
    <property type="match status" value="1"/>
</dbReference>
<comment type="caution">
    <text evidence="2">The sequence shown here is derived from an EMBL/GenBank/DDBJ whole genome shotgun (WGS) entry which is preliminary data.</text>
</comment>
<sequence>MNPKVSIIIPNYNHAIFLVQRLDSVFNQTFQDFEVILLDDKSTDESLVILNQYANHPKVSHLVINKENSGSPFKQWQKGIKLAKGEYIWIAESDDYCELTFLKKLVNYSNEDHSNGIIYCQTNDIDENGVCLNHRINYTNRFQPNIWEMSFVKDGKEFVESYLSFFNVIPNASAVLFRRELLENSIFSSSLTDMKMCGDWYFWIQIALKSKVCFLSETLNYFRDHQSVSRNHKDIQKKKLRLFEEKVVRSFMHSKQIINLKSEYLLYLKWFDLHGYQAIYTKSFYDIKLKNISFFSFVKMYIKNKFTLHKLIRKFAILA</sequence>
<accession>A0A3E0EJD0</accession>
<name>A0A3E0EJD0_9FLAO</name>
<dbReference type="AlphaFoldDB" id="A0A3E0EJD0"/>
<dbReference type="GO" id="GO:0016758">
    <property type="term" value="F:hexosyltransferase activity"/>
    <property type="evidence" value="ECO:0007669"/>
    <property type="project" value="UniProtKB-ARBA"/>
</dbReference>
<protein>
    <submittedName>
        <fullName evidence="2">Glycosyltransferase involved in cell wall biosynthesis</fullName>
    </submittedName>
</protein>
<dbReference type="SUPFAM" id="SSF53448">
    <property type="entry name" value="Nucleotide-diphospho-sugar transferases"/>
    <property type="match status" value="1"/>
</dbReference>
<dbReference type="InterPro" id="IPR029044">
    <property type="entry name" value="Nucleotide-diphossugar_trans"/>
</dbReference>
<dbReference type="EMBL" id="QUNI01000007">
    <property type="protein sequence ID" value="REG98265.1"/>
    <property type="molecule type" value="Genomic_DNA"/>
</dbReference>
<dbReference type="InterPro" id="IPR001173">
    <property type="entry name" value="Glyco_trans_2-like"/>
</dbReference>
<feature type="domain" description="Glycosyltransferase 2-like" evidence="1">
    <location>
        <begin position="6"/>
        <end position="142"/>
    </location>
</feature>
<evidence type="ECO:0000313" key="3">
    <source>
        <dbReference type="Proteomes" id="UP000257136"/>
    </source>
</evidence>
<dbReference type="Gene3D" id="3.90.550.10">
    <property type="entry name" value="Spore Coat Polysaccharide Biosynthesis Protein SpsA, Chain A"/>
    <property type="match status" value="1"/>
</dbReference>
<gene>
    <name evidence="2" type="ORF">C8P67_107192</name>
</gene>